<dbReference type="InterPro" id="IPR029479">
    <property type="entry name" value="Nitroreductase"/>
</dbReference>
<dbReference type="PANTHER" id="PTHR43673">
    <property type="entry name" value="NAD(P)H NITROREDUCTASE YDGI-RELATED"/>
    <property type="match status" value="1"/>
</dbReference>
<dbReference type="Gene3D" id="3.40.109.10">
    <property type="entry name" value="NADH Oxidase"/>
    <property type="match status" value="1"/>
</dbReference>
<feature type="domain" description="Nitroreductase" evidence="3">
    <location>
        <begin position="100"/>
        <end position="150"/>
    </location>
</feature>
<dbReference type="Pfam" id="PF00881">
    <property type="entry name" value="Nitroreductase"/>
    <property type="match status" value="2"/>
</dbReference>
<feature type="domain" description="Nitroreductase" evidence="3">
    <location>
        <begin position="8"/>
        <end position="62"/>
    </location>
</feature>
<dbReference type="InterPro" id="IPR023312">
    <property type="entry name" value="Put_nitroreductase_C_bac"/>
</dbReference>
<proteinExistence type="inferred from homology"/>
<dbReference type="AlphaFoldDB" id="A0A0P6YD69"/>
<protein>
    <submittedName>
        <fullName evidence="4">Nitroreductase</fullName>
    </submittedName>
</protein>
<dbReference type="Gene3D" id="2.20.180.10">
    <property type="entry name" value="putative fmn-dependent nitroreductase like domains"/>
    <property type="match status" value="1"/>
</dbReference>
<name>A0A0P6YD69_9CHLR</name>
<dbReference type="STRING" id="229921.ADN01_03075"/>
<accession>A0A0P6YD69</accession>
<dbReference type="RefSeq" id="WP_062416961.1">
    <property type="nucleotide sequence ID" value="NZ_DF967974.1"/>
</dbReference>
<dbReference type="InterPro" id="IPR000415">
    <property type="entry name" value="Nitroreductase-like"/>
</dbReference>
<organism evidence="4 5">
    <name type="scientific">Levilinea saccharolytica</name>
    <dbReference type="NCBI Taxonomy" id="229921"/>
    <lineage>
        <taxon>Bacteria</taxon>
        <taxon>Bacillati</taxon>
        <taxon>Chloroflexota</taxon>
        <taxon>Anaerolineae</taxon>
        <taxon>Anaerolineales</taxon>
        <taxon>Anaerolineaceae</taxon>
        <taxon>Levilinea</taxon>
    </lineage>
</organism>
<evidence type="ECO:0000259" key="3">
    <source>
        <dbReference type="Pfam" id="PF00881"/>
    </source>
</evidence>
<evidence type="ECO:0000313" key="5">
    <source>
        <dbReference type="Proteomes" id="UP000050501"/>
    </source>
</evidence>
<keyword evidence="5" id="KW-1185">Reference proteome</keyword>
<dbReference type="OrthoDB" id="9804207at2"/>
<dbReference type="PANTHER" id="PTHR43673:SF10">
    <property type="entry name" value="NADH DEHYDROGENASE_NAD(P)H NITROREDUCTASE XCC3605-RELATED"/>
    <property type="match status" value="1"/>
</dbReference>
<dbReference type="CDD" id="cd02062">
    <property type="entry name" value="Nitro_FMN_reductase"/>
    <property type="match status" value="1"/>
</dbReference>
<reference evidence="4 5" key="1">
    <citation type="submission" date="2015-07" db="EMBL/GenBank/DDBJ databases">
        <title>Genome sequence of Levilinea saccharolytica DSM 16555.</title>
        <authorList>
            <person name="Hemp J."/>
            <person name="Ward L.M."/>
            <person name="Pace L.A."/>
            <person name="Fischer W.W."/>
        </authorList>
    </citation>
    <scope>NUCLEOTIDE SEQUENCE [LARGE SCALE GENOMIC DNA]</scope>
    <source>
        <strain evidence="4 5">KIBI-1</strain>
    </source>
</reference>
<dbReference type="GO" id="GO:0016491">
    <property type="term" value="F:oxidoreductase activity"/>
    <property type="evidence" value="ECO:0007669"/>
    <property type="project" value="UniProtKB-KW"/>
</dbReference>
<evidence type="ECO:0000313" key="4">
    <source>
        <dbReference type="EMBL" id="KPL89872.1"/>
    </source>
</evidence>
<dbReference type="EMBL" id="LGCM01000014">
    <property type="protein sequence ID" value="KPL89872.1"/>
    <property type="molecule type" value="Genomic_DNA"/>
</dbReference>
<evidence type="ECO:0000256" key="1">
    <source>
        <dbReference type="ARBA" id="ARBA00007118"/>
    </source>
</evidence>
<gene>
    <name evidence="4" type="ORF">ADN01_03075</name>
</gene>
<comment type="similarity">
    <text evidence="1">Belongs to the nitroreductase family.</text>
</comment>
<comment type="caution">
    <text evidence="4">The sequence shown here is derived from an EMBL/GenBank/DDBJ whole genome shotgun (WGS) entry which is preliminary data.</text>
</comment>
<keyword evidence="2" id="KW-0560">Oxidoreductase</keyword>
<sequence>MIRDYILKNRSYRRFDGAHSISADTLREFVDLARLSGSGANRQPLKYILSCTPESNAKIFDTLAWAGYLRDWGGPVEGERPTAYIILLGDKTISQSFGIDPGIAAQSILLGAVEHGLGGCMIASVKREALIAALGLAEEYEILLVIALGKPVERVFLEPLPNDGDIKYWRDPSGGHHVPKRALDEIILAEI</sequence>
<evidence type="ECO:0000256" key="2">
    <source>
        <dbReference type="ARBA" id="ARBA00023002"/>
    </source>
</evidence>
<dbReference type="SUPFAM" id="SSF55469">
    <property type="entry name" value="FMN-dependent nitroreductase-like"/>
    <property type="match status" value="1"/>
</dbReference>
<dbReference type="Proteomes" id="UP000050501">
    <property type="component" value="Unassembled WGS sequence"/>
</dbReference>